<name>A0A9D8KFA8_9DELT</name>
<organism evidence="2 3">
    <name type="scientific">Candidatus Zymogenus saltonus</name>
    <dbReference type="NCBI Taxonomy" id="2844893"/>
    <lineage>
        <taxon>Bacteria</taxon>
        <taxon>Deltaproteobacteria</taxon>
        <taxon>Candidatus Zymogenia</taxon>
        <taxon>Candidatus Zymogeniales</taxon>
        <taxon>Candidatus Zymogenaceae</taxon>
        <taxon>Candidatus Zymogenus</taxon>
    </lineage>
</organism>
<gene>
    <name evidence="2" type="ORF">JW984_05725</name>
</gene>
<sequence length="65" mass="7344">MSWHILTVVFGGLLLLICFNPALLGDFNKIVLLGRTIYLTFILAALVVIFASMSLESYRRLTKKK</sequence>
<reference evidence="2" key="2">
    <citation type="submission" date="2021-01" db="EMBL/GenBank/DDBJ databases">
        <authorList>
            <person name="Hahn C.R."/>
            <person name="Youssef N.H."/>
            <person name="Elshahed M."/>
        </authorList>
    </citation>
    <scope>NUCLEOTIDE SEQUENCE</scope>
    <source>
        <strain evidence="2">Zod_Metabat.24</strain>
    </source>
</reference>
<keyword evidence="1" id="KW-1133">Transmembrane helix</keyword>
<keyword evidence="1" id="KW-0472">Membrane</keyword>
<accession>A0A9D8KFA8</accession>
<dbReference type="EMBL" id="JAFGIX010000027">
    <property type="protein sequence ID" value="MBN1572681.1"/>
    <property type="molecule type" value="Genomic_DNA"/>
</dbReference>
<evidence type="ECO:0000313" key="2">
    <source>
        <dbReference type="EMBL" id="MBN1572681.1"/>
    </source>
</evidence>
<dbReference type="AlphaFoldDB" id="A0A9D8KFA8"/>
<reference evidence="2" key="1">
    <citation type="journal article" date="2021" name="Environ. Microbiol.">
        <title>Genomic characterization of three novel Desulfobacterota classes expand the metabolic and phylogenetic diversity of the phylum.</title>
        <authorList>
            <person name="Murphy C.L."/>
            <person name="Biggerstaff J."/>
            <person name="Eichhorn A."/>
            <person name="Ewing E."/>
            <person name="Shahan R."/>
            <person name="Soriano D."/>
            <person name="Stewart S."/>
            <person name="VanMol K."/>
            <person name="Walker R."/>
            <person name="Walters P."/>
            <person name="Elshahed M.S."/>
            <person name="Youssef N.H."/>
        </authorList>
    </citation>
    <scope>NUCLEOTIDE SEQUENCE</scope>
    <source>
        <strain evidence="2">Zod_Metabat.24</strain>
    </source>
</reference>
<dbReference type="Proteomes" id="UP000809273">
    <property type="component" value="Unassembled WGS sequence"/>
</dbReference>
<evidence type="ECO:0000256" key="1">
    <source>
        <dbReference type="SAM" id="Phobius"/>
    </source>
</evidence>
<evidence type="ECO:0000313" key="3">
    <source>
        <dbReference type="Proteomes" id="UP000809273"/>
    </source>
</evidence>
<keyword evidence="1" id="KW-0812">Transmembrane</keyword>
<comment type="caution">
    <text evidence="2">The sequence shown here is derived from an EMBL/GenBank/DDBJ whole genome shotgun (WGS) entry which is preliminary data.</text>
</comment>
<proteinExistence type="predicted"/>
<protein>
    <submittedName>
        <fullName evidence="2">Uncharacterized protein</fullName>
    </submittedName>
</protein>
<feature type="transmembrane region" description="Helical" evidence="1">
    <location>
        <begin position="35"/>
        <end position="55"/>
    </location>
</feature>